<evidence type="ECO:0000313" key="3">
    <source>
        <dbReference type="EMBL" id="CCA27494.1"/>
    </source>
</evidence>
<dbReference type="AlphaFoldDB" id="F0WVW3"/>
<organism evidence="2">
    <name type="scientific">Albugo laibachii Nc14</name>
    <dbReference type="NCBI Taxonomy" id="890382"/>
    <lineage>
        <taxon>Eukaryota</taxon>
        <taxon>Sar</taxon>
        <taxon>Stramenopiles</taxon>
        <taxon>Oomycota</taxon>
        <taxon>Peronosporomycetes</taxon>
        <taxon>Albuginales</taxon>
        <taxon>Albuginaceae</taxon>
        <taxon>Albugo</taxon>
    </lineage>
</organism>
<evidence type="ECO:0000256" key="1">
    <source>
        <dbReference type="SAM" id="MobiDB-lite"/>
    </source>
</evidence>
<gene>
    <name evidence="2" type="primary">AlNc14C304G10423</name>
    <name evidence="3" type="synonym">AlNc14C550G12132</name>
    <name evidence="2" type="ORF">ALNC14_117070</name>
    <name evidence="3" type="ORF">ALNC14_136380</name>
</gene>
<feature type="region of interest" description="Disordered" evidence="1">
    <location>
        <begin position="1"/>
        <end position="41"/>
    </location>
</feature>
<dbReference type="EMBL" id="FR824349">
    <property type="protein sequence ID" value="CCA25563.1"/>
    <property type="molecule type" value="Genomic_DNA"/>
</dbReference>
<reference evidence="2" key="1">
    <citation type="journal article" date="2011" name="PLoS Biol.">
        <title>Gene gain and loss during evolution of obligate parasitism in the white rust pathogen of Arabidopsis thaliana.</title>
        <authorList>
            <person name="Kemen E."/>
            <person name="Gardiner A."/>
            <person name="Schultz-Larsen T."/>
            <person name="Kemen A.C."/>
            <person name="Balmuth A.L."/>
            <person name="Robert-Seilaniantz A."/>
            <person name="Bailey K."/>
            <person name="Holub E."/>
            <person name="Studholme D.J."/>
            <person name="Maclean D."/>
            <person name="Jones J.D."/>
        </authorList>
    </citation>
    <scope>NUCLEOTIDE SEQUENCE</scope>
</reference>
<feature type="region of interest" description="Disordered" evidence="1">
    <location>
        <begin position="53"/>
        <end position="87"/>
    </location>
</feature>
<accession>F0WVW3</accession>
<dbReference type="HOGENOM" id="CLU_2488073_0_0_1"/>
<dbReference type="EMBL" id="FR824581">
    <property type="protein sequence ID" value="CCA27494.1"/>
    <property type="molecule type" value="Genomic_DNA"/>
</dbReference>
<feature type="compositionally biased region" description="Polar residues" evidence="1">
    <location>
        <begin position="8"/>
        <end position="22"/>
    </location>
</feature>
<feature type="compositionally biased region" description="Basic and acidic residues" evidence="1">
    <location>
        <begin position="23"/>
        <end position="38"/>
    </location>
</feature>
<reference evidence="2" key="2">
    <citation type="submission" date="2011-02" db="EMBL/GenBank/DDBJ databases">
        <authorList>
            <person name="MacLean D."/>
        </authorList>
    </citation>
    <scope>NUCLEOTIDE SEQUENCE</scope>
</reference>
<protein>
    <submittedName>
        <fullName evidence="2">AlNc14C304G10423 protein</fullName>
    </submittedName>
    <submittedName>
        <fullName evidence="3">AlNc14C550G12132 protein</fullName>
    </submittedName>
</protein>
<name>F0WVW3_9STRA</name>
<sequence length="87" mass="9767">MGRKENSNRVTENDPSLQPSKSQKIDDAKSSIHGDNDGYSKASDFVVRRLKLKKNQLPNNLPKADDGFRKPNSKVELSDNEPSLKQN</sequence>
<proteinExistence type="predicted"/>
<evidence type="ECO:0000313" key="2">
    <source>
        <dbReference type="EMBL" id="CCA25563.1"/>
    </source>
</evidence>